<dbReference type="KEGG" id="ssm:Spirs_0633"/>
<dbReference type="OrthoDB" id="368874at2"/>
<dbReference type="PROSITE" id="PS50928">
    <property type="entry name" value="ABC_TM1"/>
    <property type="match status" value="1"/>
</dbReference>
<feature type="transmembrane region" description="Helical" evidence="7">
    <location>
        <begin position="152"/>
        <end position="173"/>
    </location>
</feature>
<dbReference type="InterPro" id="IPR035906">
    <property type="entry name" value="MetI-like_sf"/>
</dbReference>
<dbReference type="Gene3D" id="1.10.3720.10">
    <property type="entry name" value="MetI-like"/>
    <property type="match status" value="1"/>
</dbReference>
<evidence type="ECO:0000256" key="4">
    <source>
        <dbReference type="ARBA" id="ARBA00022692"/>
    </source>
</evidence>
<dbReference type="SUPFAM" id="SSF161098">
    <property type="entry name" value="MetI-like"/>
    <property type="match status" value="1"/>
</dbReference>
<dbReference type="AlphaFoldDB" id="E1RBP6"/>
<evidence type="ECO:0000256" key="7">
    <source>
        <dbReference type="RuleBase" id="RU363032"/>
    </source>
</evidence>
<feature type="transmembrane region" description="Helical" evidence="7">
    <location>
        <begin position="70"/>
        <end position="91"/>
    </location>
</feature>
<dbReference type="EMBL" id="CP002116">
    <property type="protein sequence ID" value="ADK79776.1"/>
    <property type="molecule type" value="Genomic_DNA"/>
</dbReference>
<proteinExistence type="inferred from homology"/>
<sequence length="289" mass="32618">MTYKRWEPYAYIAPVLVLFAVFFIFPFFYSLFISFNDWNILTGDKTFVGLKNYRTLFASKIFGLSIRNTLLYVFTQMPCSVILGFLYAVLIEKSGRAKVVYRLLFFIPVVISVSAASLSFLTIFNTMHGPLNAFLKLFGITGPNWLNSPKSALPAIIIIGVWQSFGYNVILYMSGLKQIDGQLYEAADLDGASALRKTISITLPLLSPVSFFVIVITTLSSFQVFATVQILTNGGPNNASTVWVFYIWREAFRYFETSTASSAATLLFVFMLAATFVLVRHFQKTVFYK</sequence>
<dbReference type="InterPro" id="IPR051393">
    <property type="entry name" value="ABC_transporter_permease"/>
</dbReference>
<evidence type="ECO:0000256" key="3">
    <source>
        <dbReference type="ARBA" id="ARBA00022475"/>
    </source>
</evidence>
<evidence type="ECO:0000313" key="10">
    <source>
        <dbReference type="Proteomes" id="UP000002318"/>
    </source>
</evidence>
<reference evidence="9 10" key="1">
    <citation type="journal article" date="2010" name="Stand. Genomic Sci.">
        <title>Complete genome sequence of Spirochaeta smaragdinae type strain (SEBR 4228).</title>
        <authorList>
            <person name="Mavromatis K."/>
            <person name="Yasawong M."/>
            <person name="Chertkov O."/>
            <person name="Lapidus A."/>
            <person name="Lucas S."/>
            <person name="Nolan M."/>
            <person name="Del Rio T.G."/>
            <person name="Tice H."/>
            <person name="Cheng J.F."/>
            <person name="Pitluck S."/>
            <person name="Liolios K."/>
            <person name="Ivanova N."/>
            <person name="Tapia R."/>
            <person name="Han C."/>
            <person name="Bruce D."/>
            <person name="Goodwin L."/>
            <person name="Pati A."/>
            <person name="Chen A."/>
            <person name="Palaniappan K."/>
            <person name="Land M."/>
            <person name="Hauser L."/>
            <person name="Chang Y.J."/>
            <person name="Jeffries C.D."/>
            <person name="Detter J.C."/>
            <person name="Rohde M."/>
            <person name="Brambilla E."/>
            <person name="Spring S."/>
            <person name="Goker M."/>
            <person name="Sikorski J."/>
            <person name="Woyke T."/>
            <person name="Bristow J."/>
            <person name="Eisen J.A."/>
            <person name="Markowitz V."/>
            <person name="Hugenholtz P."/>
            <person name="Klenk H.P."/>
            <person name="Kyrpides N.C."/>
        </authorList>
    </citation>
    <scope>NUCLEOTIDE SEQUENCE [LARGE SCALE GENOMIC DNA]</scope>
    <source>
        <strain evidence="10">DSM 11293 / JCM 15392 / SEBR 4228</strain>
    </source>
</reference>
<keyword evidence="6 7" id="KW-0472">Membrane</keyword>
<keyword evidence="10" id="KW-1185">Reference proteome</keyword>
<protein>
    <submittedName>
        <fullName evidence="9">Binding-protein-dependent transport systems inner membrane component</fullName>
    </submittedName>
</protein>
<keyword evidence="5 7" id="KW-1133">Transmembrane helix</keyword>
<feature type="transmembrane region" description="Helical" evidence="7">
    <location>
        <begin position="260"/>
        <end position="279"/>
    </location>
</feature>
<keyword evidence="4 7" id="KW-0812">Transmembrane</keyword>
<evidence type="ECO:0000313" key="9">
    <source>
        <dbReference type="EMBL" id="ADK79776.1"/>
    </source>
</evidence>
<comment type="similarity">
    <text evidence="7">Belongs to the binding-protein-dependent transport system permease family.</text>
</comment>
<gene>
    <name evidence="9" type="ordered locus">Spirs_0633</name>
</gene>
<evidence type="ECO:0000256" key="5">
    <source>
        <dbReference type="ARBA" id="ARBA00022989"/>
    </source>
</evidence>
<keyword evidence="3" id="KW-1003">Cell membrane</keyword>
<dbReference type="Proteomes" id="UP000002318">
    <property type="component" value="Chromosome"/>
</dbReference>
<organism evidence="9 10">
    <name type="scientific">Sediminispirochaeta smaragdinae (strain DSM 11293 / JCM 15392 / SEBR 4228)</name>
    <name type="common">Spirochaeta smaragdinae</name>
    <dbReference type="NCBI Taxonomy" id="573413"/>
    <lineage>
        <taxon>Bacteria</taxon>
        <taxon>Pseudomonadati</taxon>
        <taxon>Spirochaetota</taxon>
        <taxon>Spirochaetia</taxon>
        <taxon>Spirochaetales</taxon>
        <taxon>Spirochaetaceae</taxon>
        <taxon>Sediminispirochaeta</taxon>
    </lineage>
</organism>
<dbReference type="Pfam" id="PF00528">
    <property type="entry name" value="BPD_transp_1"/>
    <property type="match status" value="1"/>
</dbReference>
<dbReference type="SUPFAM" id="SSF160964">
    <property type="entry name" value="MalF N-terminal region-like"/>
    <property type="match status" value="1"/>
</dbReference>
<dbReference type="GO" id="GO:0055085">
    <property type="term" value="P:transmembrane transport"/>
    <property type="evidence" value="ECO:0007669"/>
    <property type="project" value="InterPro"/>
</dbReference>
<name>E1RBP6_SEDSS</name>
<feature type="transmembrane region" description="Helical" evidence="7">
    <location>
        <begin position="205"/>
        <end position="226"/>
    </location>
</feature>
<evidence type="ECO:0000256" key="6">
    <source>
        <dbReference type="ARBA" id="ARBA00023136"/>
    </source>
</evidence>
<feature type="transmembrane region" description="Helical" evidence="7">
    <location>
        <begin position="103"/>
        <end position="124"/>
    </location>
</feature>
<dbReference type="PANTHER" id="PTHR30193:SF37">
    <property type="entry name" value="INNER MEMBRANE ABC TRANSPORTER PERMEASE PROTEIN YCJO"/>
    <property type="match status" value="1"/>
</dbReference>
<dbReference type="CDD" id="cd06261">
    <property type="entry name" value="TM_PBP2"/>
    <property type="match status" value="1"/>
</dbReference>
<dbReference type="InterPro" id="IPR000515">
    <property type="entry name" value="MetI-like"/>
</dbReference>
<evidence type="ECO:0000256" key="2">
    <source>
        <dbReference type="ARBA" id="ARBA00022448"/>
    </source>
</evidence>
<feature type="transmembrane region" description="Helical" evidence="7">
    <location>
        <begin position="12"/>
        <end position="35"/>
    </location>
</feature>
<keyword evidence="2 7" id="KW-0813">Transport</keyword>
<evidence type="ECO:0000256" key="1">
    <source>
        <dbReference type="ARBA" id="ARBA00004651"/>
    </source>
</evidence>
<feature type="domain" description="ABC transmembrane type-1" evidence="8">
    <location>
        <begin position="66"/>
        <end position="278"/>
    </location>
</feature>
<dbReference type="RefSeq" id="WP_013253240.1">
    <property type="nucleotide sequence ID" value="NC_014364.1"/>
</dbReference>
<dbReference type="GO" id="GO:0005886">
    <property type="term" value="C:plasma membrane"/>
    <property type="evidence" value="ECO:0007669"/>
    <property type="project" value="UniProtKB-SubCell"/>
</dbReference>
<dbReference type="PANTHER" id="PTHR30193">
    <property type="entry name" value="ABC TRANSPORTER PERMEASE PROTEIN"/>
    <property type="match status" value="1"/>
</dbReference>
<accession>E1RBP6</accession>
<dbReference type="STRING" id="573413.Spirs_0633"/>
<dbReference type="eggNOG" id="COG1175">
    <property type="taxonomic scope" value="Bacteria"/>
</dbReference>
<evidence type="ECO:0000259" key="8">
    <source>
        <dbReference type="PROSITE" id="PS50928"/>
    </source>
</evidence>
<dbReference type="HOGENOM" id="CLU_016047_0_2_12"/>
<comment type="subcellular location">
    <subcellularLocation>
        <location evidence="1 7">Cell membrane</location>
        <topology evidence="1 7">Multi-pass membrane protein</topology>
    </subcellularLocation>
</comment>